<dbReference type="EMBL" id="CM046391">
    <property type="protein sequence ID" value="KAI8560541.1"/>
    <property type="molecule type" value="Genomic_DNA"/>
</dbReference>
<evidence type="ECO:0000313" key="2">
    <source>
        <dbReference type="Proteomes" id="UP001062846"/>
    </source>
</evidence>
<sequence>MELEALDDVEVRDTETPDNYVEGLKTLTIGMYFETIEEARNYYERYGQEKGFWIRTRGFDENHNHPLVTPSKRMKMKSNRNMLKAVKNLTETFHRENIDISKVPSIFGGEYIGFDNRNCYNHLRNVRHRDLDCDDAQSVLDYFKDKQAQNSKFFYAIQCDESGRAVNFFWVDSRSRMAYRYFGDVVTFDTTYRTNKYDMPFAPFMGVNHHMQSIQYGCALLQDETETTFEWLFKTWLDAMGGQPPTSIITDQDLGMKGAIAKVFPNTRHRLCLWHIKKKFVEKLSQVYYKRSKFKKNMKERIRRTYKKEDFEKRWMLLMKENGLENNQWLQGLFDIRESWVPVYNRDTFFVGMNTTGRSEGINSFFDGFVTHTSNLKEFVVKYEKALSRIVKRENDEDFESEHKFRIVNDHEFLLKHVGKIYTRNVFNKLKEELNKVFHYKVENVRNGNGFQSFIVKSKDDELEKFEVTLDSQTYEGKCECQQFEFVGILCAHILKVFVRLNIDEIPEHFILPRWRQKANKFRIIDSQGLVHDDGKEESEALRLSHMCQEATKLACLAAPSNEAYKIFIEGMNDLFEKIQEGSKVSPTEICAEKDIEKSTEPSPSQMFLFTNLILFNYQFHSIDLEEEAKGSDSNQEEGSDSDQDKGSDCPE</sequence>
<organism evidence="1 2">
    <name type="scientific">Rhododendron molle</name>
    <name type="common">Chinese azalea</name>
    <name type="synonym">Azalea mollis</name>
    <dbReference type="NCBI Taxonomy" id="49168"/>
    <lineage>
        <taxon>Eukaryota</taxon>
        <taxon>Viridiplantae</taxon>
        <taxon>Streptophyta</taxon>
        <taxon>Embryophyta</taxon>
        <taxon>Tracheophyta</taxon>
        <taxon>Spermatophyta</taxon>
        <taxon>Magnoliopsida</taxon>
        <taxon>eudicotyledons</taxon>
        <taxon>Gunneridae</taxon>
        <taxon>Pentapetalae</taxon>
        <taxon>asterids</taxon>
        <taxon>Ericales</taxon>
        <taxon>Ericaceae</taxon>
        <taxon>Ericoideae</taxon>
        <taxon>Rhodoreae</taxon>
        <taxon>Rhododendron</taxon>
    </lineage>
</organism>
<comment type="caution">
    <text evidence="1">The sequence shown here is derived from an EMBL/GenBank/DDBJ whole genome shotgun (WGS) entry which is preliminary data.</text>
</comment>
<dbReference type="Proteomes" id="UP001062846">
    <property type="component" value="Chromosome 4"/>
</dbReference>
<gene>
    <name evidence="1" type="ORF">RHMOL_Rhmol04G0265000</name>
</gene>
<evidence type="ECO:0000313" key="1">
    <source>
        <dbReference type="EMBL" id="KAI8560541.1"/>
    </source>
</evidence>
<reference evidence="1" key="1">
    <citation type="submission" date="2022-02" db="EMBL/GenBank/DDBJ databases">
        <title>Plant Genome Project.</title>
        <authorList>
            <person name="Zhang R.-G."/>
        </authorList>
    </citation>
    <scope>NUCLEOTIDE SEQUENCE</scope>
    <source>
        <strain evidence="1">AT1</strain>
    </source>
</reference>
<protein>
    <submittedName>
        <fullName evidence="1">Uncharacterized protein</fullName>
    </submittedName>
</protein>
<proteinExistence type="predicted"/>
<accession>A0ACC0P5U3</accession>
<keyword evidence="2" id="KW-1185">Reference proteome</keyword>
<name>A0ACC0P5U3_RHOML</name>